<dbReference type="EMBL" id="QICA01000012">
    <property type="protein sequence ID" value="RNL37535.1"/>
    <property type="molecule type" value="Genomic_DNA"/>
</dbReference>
<sequence>MQIHPDTASSLGLSDGQWVWLEGPVGDMGRTARVKRSCSTTVGAPAATPASATPSDKLSPFQPPRPSAFRPPPSRREDSRRCCERHRAASRFLLAWQRYSCLYIPTLDPAPTNQREIPGPQCLKRQEKHPSRHYRRRLACH</sequence>
<keyword evidence="3" id="KW-1185">Reference proteome</keyword>
<accession>A0A3N0ART3</accession>
<name>A0A3N0ART3_9ACTN</name>
<comment type="caution">
    <text evidence="2">The sequence shown here is derived from an EMBL/GenBank/DDBJ whole genome shotgun (WGS) entry which is preliminary data.</text>
</comment>
<evidence type="ECO:0000256" key="1">
    <source>
        <dbReference type="SAM" id="MobiDB-lite"/>
    </source>
</evidence>
<feature type="compositionally biased region" description="Low complexity" evidence="1">
    <location>
        <begin position="39"/>
        <end position="55"/>
    </location>
</feature>
<feature type="compositionally biased region" description="Pro residues" evidence="1">
    <location>
        <begin position="61"/>
        <end position="72"/>
    </location>
</feature>
<proteinExistence type="predicted"/>
<feature type="region of interest" description="Disordered" evidence="1">
    <location>
        <begin position="32"/>
        <end position="82"/>
    </location>
</feature>
<dbReference type="AlphaFoldDB" id="A0A3N0ART3"/>
<protein>
    <submittedName>
        <fullName evidence="2">Uncharacterized protein</fullName>
    </submittedName>
</protein>
<evidence type="ECO:0000313" key="3">
    <source>
        <dbReference type="Proteomes" id="UP000278327"/>
    </source>
</evidence>
<organism evidence="2 3">
    <name type="scientific">Adlercreutzia equolifaciens subsp. celatus DSM 18785</name>
    <dbReference type="NCBI Taxonomy" id="1121021"/>
    <lineage>
        <taxon>Bacteria</taxon>
        <taxon>Bacillati</taxon>
        <taxon>Actinomycetota</taxon>
        <taxon>Coriobacteriia</taxon>
        <taxon>Eggerthellales</taxon>
        <taxon>Eggerthellaceae</taxon>
        <taxon>Adlercreutzia</taxon>
    </lineage>
</organism>
<dbReference type="InterPro" id="IPR009010">
    <property type="entry name" value="Asp_de-COase-like_dom_sf"/>
</dbReference>
<evidence type="ECO:0000313" key="2">
    <source>
        <dbReference type="EMBL" id="RNL37535.1"/>
    </source>
</evidence>
<dbReference type="Gene3D" id="2.40.40.20">
    <property type="match status" value="1"/>
</dbReference>
<dbReference type="SUPFAM" id="SSF50692">
    <property type="entry name" value="ADC-like"/>
    <property type="match status" value="1"/>
</dbReference>
<reference evidence="2 3" key="1">
    <citation type="journal article" date="2019" name="Microbiol. Resour. Announc.">
        <title>Draft Genome Sequences of Type Strains of Gordonibacter faecihominis, Paraeggerthella hongkongensis, Parvibacter caecicola,Slackia equolifaciens, Slackia faecicanis, and Slackia isoflavoniconvertens.</title>
        <authorList>
            <person name="Danylec N."/>
            <person name="Stoll D.A."/>
            <person name="Dotsch A."/>
            <person name="Huch M."/>
        </authorList>
    </citation>
    <scope>NUCLEOTIDE SEQUENCE [LARGE SCALE GENOMIC DNA]</scope>
    <source>
        <strain evidence="2 3">DSM 18785</strain>
    </source>
</reference>
<dbReference type="Proteomes" id="UP000278327">
    <property type="component" value="Unassembled WGS sequence"/>
</dbReference>
<gene>
    <name evidence="2" type="ORF">DMP10_07485</name>
</gene>